<dbReference type="OrthoDB" id="6773620at2759"/>
<feature type="non-terminal residue" evidence="1">
    <location>
        <position position="48"/>
    </location>
</feature>
<name>A0A087T3X7_STEMI</name>
<keyword evidence="2" id="KW-1185">Reference proteome</keyword>
<organism evidence="1 2">
    <name type="scientific">Stegodyphus mimosarum</name>
    <name type="common">African social velvet spider</name>
    <dbReference type="NCBI Taxonomy" id="407821"/>
    <lineage>
        <taxon>Eukaryota</taxon>
        <taxon>Metazoa</taxon>
        <taxon>Ecdysozoa</taxon>
        <taxon>Arthropoda</taxon>
        <taxon>Chelicerata</taxon>
        <taxon>Arachnida</taxon>
        <taxon>Araneae</taxon>
        <taxon>Araneomorphae</taxon>
        <taxon>Entelegynae</taxon>
        <taxon>Eresoidea</taxon>
        <taxon>Eresidae</taxon>
        <taxon>Stegodyphus</taxon>
    </lineage>
</organism>
<sequence>MLENFLFPQLEELQQHVFLQLDGAPLHWGTIVRSSLNDHFTGRWIGRG</sequence>
<proteinExistence type="predicted"/>
<dbReference type="EMBL" id="KK113282">
    <property type="protein sequence ID" value="KFM59816.1"/>
    <property type="molecule type" value="Genomic_DNA"/>
</dbReference>
<dbReference type="Proteomes" id="UP000054359">
    <property type="component" value="Unassembled WGS sequence"/>
</dbReference>
<evidence type="ECO:0000313" key="2">
    <source>
        <dbReference type="Proteomes" id="UP000054359"/>
    </source>
</evidence>
<gene>
    <name evidence="1" type="ORF">X975_06643</name>
</gene>
<evidence type="ECO:0000313" key="1">
    <source>
        <dbReference type="EMBL" id="KFM59816.1"/>
    </source>
</evidence>
<dbReference type="AlphaFoldDB" id="A0A087T3X7"/>
<accession>A0A087T3X7</accession>
<protein>
    <submittedName>
        <fullName evidence="1">Uncharacterized protein</fullName>
    </submittedName>
</protein>
<reference evidence="1 2" key="1">
    <citation type="submission" date="2013-11" db="EMBL/GenBank/DDBJ databases">
        <title>Genome sequencing of Stegodyphus mimosarum.</title>
        <authorList>
            <person name="Bechsgaard J."/>
        </authorList>
    </citation>
    <scope>NUCLEOTIDE SEQUENCE [LARGE SCALE GENOMIC DNA]</scope>
</reference>